<keyword evidence="3 5" id="KW-0460">Magnesium</keyword>
<dbReference type="Proteomes" id="UP000663090">
    <property type="component" value="Chromosome"/>
</dbReference>
<gene>
    <name evidence="7" type="ORF">JY572_39170</name>
</gene>
<dbReference type="SFLD" id="SFLDS00001">
    <property type="entry name" value="Enolase"/>
    <property type="match status" value="1"/>
</dbReference>
<dbReference type="Gene3D" id="3.30.390.10">
    <property type="entry name" value="Enolase-like, N-terminal domain"/>
    <property type="match status" value="1"/>
</dbReference>
<dbReference type="InterPro" id="IPR013341">
    <property type="entry name" value="Mandelate_racemase_N_dom"/>
</dbReference>
<dbReference type="Gene3D" id="3.20.20.120">
    <property type="entry name" value="Enolase-like C-terminal domain"/>
    <property type="match status" value="1"/>
</dbReference>
<evidence type="ECO:0000313" key="8">
    <source>
        <dbReference type="Proteomes" id="UP000663090"/>
    </source>
</evidence>
<dbReference type="RefSeq" id="WP_206716051.1">
    <property type="nucleotide sequence ID" value="NZ_CP071091.1"/>
</dbReference>
<reference evidence="7 8" key="1">
    <citation type="submission" date="2021-02" db="EMBL/GenBank/DDBJ databases">
        <title>De Novo genome assembly of isolated myxobacteria.</title>
        <authorList>
            <person name="Stevens D.C."/>
        </authorList>
    </citation>
    <scope>NUCLEOTIDE SEQUENCE [LARGE SCALE GENOMIC DNA]</scope>
    <source>
        <strain evidence="7 8">SCHIC003</strain>
    </source>
</reference>
<evidence type="ECO:0000256" key="5">
    <source>
        <dbReference type="RuleBase" id="RU366006"/>
    </source>
</evidence>
<accession>A0ABX7N688</accession>
<name>A0ABX7N688_9BACT</name>
<dbReference type="CDD" id="cd03319">
    <property type="entry name" value="L-Ala-DL-Glu_epimerase"/>
    <property type="match status" value="1"/>
</dbReference>
<organism evidence="7 8">
    <name type="scientific">Myxococcus landrumensis</name>
    <dbReference type="NCBI Taxonomy" id="2813577"/>
    <lineage>
        <taxon>Bacteria</taxon>
        <taxon>Pseudomonadati</taxon>
        <taxon>Myxococcota</taxon>
        <taxon>Myxococcia</taxon>
        <taxon>Myxococcales</taxon>
        <taxon>Cystobacterineae</taxon>
        <taxon>Myxococcaceae</taxon>
        <taxon>Myxococcus</taxon>
    </lineage>
</organism>
<evidence type="ECO:0000256" key="3">
    <source>
        <dbReference type="ARBA" id="ARBA00022842"/>
    </source>
</evidence>
<keyword evidence="8" id="KW-1185">Reference proteome</keyword>
<comment type="similarity">
    <text evidence="1 5">Belongs to the mandelate racemase/muconate lactonizing enzyme family.</text>
</comment>
<sequence>MRKVTIKHESWPIAGSFTISRGSKTSAEVVVVTLEEGGAVGRGECVPYARYGETVDGVLRALEAARPRIEAGLERDGVPEVLEPRAARNALDCALWDLEAKKAGKPVWELLGMAEPHPLVTAYTLSLDTVDAMGAAAKKSTHRPLLKVKLGRGSTEDLERLRAIREGAPTSRLIVDANEGWKPEELPTLLAACAELGVVMVEQPLPASNDEALRGLHRPVAVCADESAHDRHGLTELVGKYDAINIKLDKTGGLTEALALAREARGHGLQLMVGCMVSTSLAMAPAALVAQGAEVVDLDGPLLLARDREPGIRFEGSTLLWPPRELWG</sequence>
<dbReference type="InterPro" id="IPR034603">
    <property type="entry name" value="Dipeptide_epimerase"/>
</dbReference>
<proteinExistence type="inferred from homology"/>
<comment type="cofactor">
    <cofactor evidence="5">
        <name>Mg(2+)</name>
        <dbReference type="ChEBI" id="CHEBI:18420"/>
    </cofactor>
    <text evidence="5">Binds 1 Mg(2+) ion per subunit.</text>
</comment>
<dbReference type="SUPFAM" id="SSF51604">
    <property type="entry name" value="Enolase C-terminal domain-like"/>
    <property type="match status" value="1"/>
</dbReference>
<keyword evidence="4 5" id="KW-0413">Isomerase</keyword>
<evidence type="ECO:0000256" key="1">
    <source>
        <dbReference type="ARBA" id="ARBA00008031"/>
    </source>
</evidence>
<dbReference type="SUPFAM" id="SSF54826">
    <property type="entry name" value="Enolase N-terminal domain-like"/>
    <property type="match status" value="1"/>
</dbReference>
<dbReference type="Pfam" id="PF02746">
    <property type="entry name" value="MR_MLE_N"/>
    <property type="match status" value="1"/>
</dbReference>
<dbReference type="PANTHER" id="PTHR48073">
    <property type="entry name" value="O-SUCCINYLBENZOATE SYNTHASE-RELATED"/>
    <property type="match status" value="1"/>
</dbReference>
<dbReference type="NCBIfam" id="NF042940">
    <property type="entry name" value="racemase_DgcA"/>
    <property type="match status" value="1"/>
</dbReference>
<dbReference type="PANTHER" id="PTHR48073:SF2">
    <property type="entry name" value="O-SUCCINYLBENZOATE SYNTHASE"/>
    <property type="match status" value="1"/>
</dbReference>
<evidence type="ECO:0000256" key="2">
    <source>
        <dbReference type="ARBA" id="ARBA00022723"/>
    </source>
</evidence>
<dbReference type="PROSITE" id="PS00908">
    <property type="entry name" value="MR_MLE_1"/>
    <property type="match status" value="1"/>
</dbReference>
<dbReference type="SFLD" id="SFLDF00010">
    <property type="entry name" value="dipeptide_epimerase"/>
    <property type="match status" value="1"/>
</dbReference>
<dbReference type="EMBL" id="CP071091">
    <property type="protein sequence ID" value="QSQ14261.1"/>
    <property type="molecule type" value="Genomic_DNA"/>
</dbReference>
<evidence type="ECO:0000259" key="6">
    <source>
        <dbReference type="SMART" id="SM00922"/>
    </source>
</evidence>
<dbReference type="InterPro" id="IPR018110">
    <property type="entry name" value="Mandel_Rmase/mucon_lact_enz_CS"/>
</dbReference>
<dbReference type="InterPro" id="IPR029065">
    <property type="entry name" value="Enolase_C-like"/>
</dbReference>
<dbReference type="Pfam" id="PF13378">
    <property type="entry name" value="MR_MLE_C"/>
    <property type="match status" value="1"/>
</dbReference>
<dbReference type="InterPro" id="IPR013342">
    <property type="entry name" value="Mandelate_racemase_C"/>
</dbReference>
<dbReference type="SMART" id="SM00922">
    <property type="entry name" value="MR_MLE"/>
    <property type="match status" value="1"/>
</dbReference>
<protein>
    <recommendedName>
        <fullName evidence="5">Dipeptide epimerase</fullName>
        <ecNumber evidence="5">5.1.1.-</ecNumber>
    </recommendedName>
</protein>
<dbReference type="EC" id="5.1.1.-" evidence="5"/>
<dbReference type="InterPro" id="IPR036849">
    <property type="entry name" value="Enolase-like_C_sf"/>
</dbReference>
<dbReference type="InterPro" id="IPR029017">
    <property type="entry name" value="Enolase-like_N"/>
</dbReference>
<evidence type="ECO:0000313" key="7">
    <source>
        <dbReference type="EMBL" id="QSQ14261.1"/>
    </source>
</evidence>
<feature type="domain" description="Mandelate racemase/muconate lactonizing enzyme C-terminal" evidence="6">
    <location>
        <begin position="130"/>
        <end position="223"/>
    </location>
</feature>
<dbReference type="SFLD" id="SFLDG00180">
    <property type="entry name" value="muconate_cycloisomerase"/>
    <property type="match status" value="1"/>
</dbReference>
<evidence type="ECO:0000256" key="4">
    <source>
        <dbReference type="ARBA" id="ARBA00023235"/>
    </source>
</evidence>
<keyword evidence="2 5" id="KW-0479">Metal-binding</keyword>